<evidence type="ECO:0000256" key="2">
    <source>
        <dbReference type="ARBA" id="ARBA00004752"/>
    </source>
</evidence>
<evidence type="ECO:0000256" key="3">
    <source>
        <dbReference type="ARBA" id="ARBA00022475"/>
    </source>
</evidence>
<evidence type="ECO:0000256" key="18">
    <source>
        <dbReference type="ARBA" id="ARBA00041418"/>
    </source>
</evidence>
<comment type="subcellular location">
    <subcellularLocation>
        <location evidence="1">Cell membrane</location>
        <topology evidence="1">Multi-pass membrane protein</topology>
    </subcellularLocation>
</comment>
<comment type="pathway">
    <text evidence="2">Cell wall biogenesis; peptidoglycan biosynthesis.</text>
</comment>
<dbReference type="InterPro" id="IPR001182">
    <property type="entry name" value="FtsW/RodA"/>
</dbReference>
<dbReference type="STRING" id="643648.Slip_0794"/>
<dbReference type="AlphaFoldDB" id="D7CLI9"/>
<dbReference type="InterPro" id="IPR011923">
    <property type="entry name" value="RodA/MrdB"/>
</dbReference>
<keyword evidence="10 22" id="KW-1133">Transmembrane helix</keyword>
<evidence type="ECO:0000256" key="11">
    <source>
        <dbReference type="ARBA" id="ARBA00023136"/>
    </source>
</evidence>
<dbReference type="GO" id="GO:0015648">
    <property type="term" value="F:lipid-linked peptidoglycan transporter activity"/>
    <property type="evidence" value="ECO:0007669"/>
    <property type="project" value="TreeGrafter"/>
</dbReference>
<dbReference type="HOGENOM" id="CLU_029243_0_1_9"/>
<dbReference type="NCBIfam" id="TIGR02210">
    <property type="entry name" value="rodA_shape"/>
    <property type="match status" value="1"/>
</dbReference>
<keyword evidence="9" id="KW-0573">Peptidoglycan synthesis</keyword>
<evidence type="ECO:0000256" key="15">
    <source>
        <dbReference type="ARBA" id="ARBA00033270"/>
    </source>
</evidence>
<evidence type="ECO:0000256" key="6">
    <source>
        <dbReference type="ARBA" id="ARBA00022679"/>
    </source>
</evidence>
<accession>D7CLI9</accession>
<evidence type="ECO:0000256" key="19">
    <source>
        <dbReference type="ARBA" id="ARBA00044770"/>
    </source>
</evidence>
<evidence type="ECO:0000256" key="12">
    <source>
        <dbReference type="ARBA" id="ARBA00023306"/>
    </source>
</evidence>
<feature type="transmembrane region" description="Helical" evidence="22">
    <location>
        <begin position="50"/>
        <end position="68"/>
    </location>
</feature>
<comment type="function">
    <text evidence="21">Peptidoglycan polymerase that is essential for cell division.</text>
</comment>
<dbReference type="PANTHER" id="PTHR30474:SF2">
    <property type="entry name" value="PEPTIDOGLYCAN GLYCOSYLTRANSFERASE FTSW-RELATED"/>
    <property type="match status" value="1"/>
</dbReference>
<dbReference type="GO" id="GO:0009252">
    <property type="term" value="P:peptidoglycan biosynthetic process"/>
    <property type="evidence" value="ECO:0007669"/>
    <property type="project" value="UniProtKB-KW"/>
</dbReference>
<reference evidence="23 24" key="2">
    <citation type="journal article" date="2010" name="Stand. Genomic Sci.">
        <title>Complete genome sequence of Syntrophothermus lipocalidus type strain (TGB-C1).</title>
        <authorList>
            <person name="Djao O.D."/>
            <person name="Zhang X."/>
            <person name="Lucas S."/>
            <person name="Lapidus A."/>
            <person name="Del Rio T.G."/>
            <person name="Nolan M."/>
            <person name="Tice H."/>
            <person name="Cheng J.F."/>
            <person name="Han C."/>
            <person name="Tapia R."/>
            <person name="Goodwin L."/>
            <person name="Pitluck S."/>
            <person name="Liolios K."/>
            <person name="Ivanova N."/>
            <person name="Mavromatis K."/>
            <person name="Mikhailova N."/>
            <person name="Ovchinnikova G."/>
            <person name="Pati A."/>
            <person name="Brambilla E."/>
            <person name="Chen A."/>
            <person name="Palaniappan K."/>
            <person name="Land M."/>
            <person name="Hauser L."/>
            <person name="Chang Y.J."/>
            <person name="Jeffries C.D."/>
            <person name="Rohde M."/>
            <person name="Sikorski J."/>
            <person name="Spring S."/>
            <person name="Goker M."/>
            <person name="Detter J.C."/>
            <person name="Woyke T."/>
            <person name="Bristow J."/>
            <person name="Eisen J.A."/>
            <person name="Markowitz V."/>
            <person name="Hugenholtz P."/>
            <person name="Kyrpides N.C."/>
            <person name="Klenk H.P."/>
        </authorList>
    </citation>
    <scope>NUCLEOTIDE SEQUENCE [LARGE SCALE GENOMIC DNA]</scope>
    <source>
        <strain evidence="24">DSM 12680 / TGB-C1</strain>
    </source>
</reference>
<comment type="similarity">
    <text evidence="16">Belongs to the SEDS family. FtsW subfamily.</text>
</comment>
<dbReference type="KEGG" id="slp:Slip_0794"/>
<keyword evidence="4 23" id="KW-0132">Cell division</keyword>
<dbReference type="RefSeq" id="WP_013174976.1">
    <property type="nucleotide sequence ID" value="NC_014220.1"/>
</dbReference>
<keyword evidence="7 22" id="KW-0812">Transmembrane</keyword>
<feature type="transmembrane region" description="Helical" evidence="22">
    <location>
        <begin position="162"/>
        <end position="180"/>
    </location>
</feature>
<dbReference type="Proteomes" id="UP000000378">
    <property type="component" value="Chromosome"/>
</dbReference>
<evidence type="ECO:0000256" key="9">
    <source>
        <dbReference type="ARBA" id="ARBA00022984"/>
    </source>
</evidence>
<dbReference type="OrthoDB" id="9812661at2"/>
<dbReference type="EC" id="2.4.99.28" evidence="19"/>
<name>D7CLI9_SYNLT</name>
<evidence type="ECO:0000313" key="23">
    <source>
        <dbReference type="EMBL" id="ADI01574.1"/>
    </source>
</evidence>
<dbReference type="PROSITE" id="PS00428">
    <property type="entry name" value="FTSW_RODA_SPOVE"/>
    <property type="match status" value="1"/>
</dbReference>
<proteinExistence type="inferred from homology"/>
<feature type="transmembrane region" description="Helical" evidence="22">
    <location>
        <begin position="12"/>
        <end position="30"/>
    </location>
</feature>
<keyword evidence="13" id="KW-0961">Cell wall biogenesis/degradation</keyword>
<keyword evidence="12" id="KW-0131">Cell cycle</keyword>
<feature type="transmembrane region" description="Helical" evidence="22">
    <location>
        <begin position="299"/>
        <end position="324"/>
    </location>
</feature>
<keyword evidence="8" id="KW-0133">Cell shape</keyword>
<comment type="catalytic activity">
    <reaction evidence="20">
        <text>[GlcNAc-(1-&gt;4)-Mur2Ac(oyl-L-Ala-gamma-D-Glu-L-Lys-D-Ala-D-Ala)](n)-di-trans,octa-cis-undecaprenyl diphosphate + beta-D-GlcNAc-(1-&gt;4)-Mur2Ac(oyl-L-Ala-gamma-D-Glu-L-Lys-D-Ala-D-Ala)-di-trans,octa-cis-undecaprenyl diphosphate = [GlcNAc-(1-&gt;4)-Mur2Ac(oyl-L-Ala-gamma-D-Glu-L-Lys-D-Ala-D-Ala)](n+1)-di-trans,octa-cis-undecaprenyl diphosphate + di-trans,octa-cis-undecaprenyl diphosphate + H(+)</text>
        <dbReference type="Rhea" id="RHEA:23708"/>
        <dbReference type="Rhea" id="RHEA-COMP:9602"/>
        <dbReference type="Rhea" id="RHEA-COMP:9603"/>
        <dbReference type="ChEBI" id="CHEBI:15378"/>
        <dbReference type="ChEBI" id="CHEBI:58405"/>
        <dbReference type="ChEBI" id="CHEBI:60033"/>
        <dbReference type="ChEBI" id="CHEBI:78435"/>
        <dbReference type="EC" id="2.4.99.28"/>
    </reaction>
</comment>
<dbReference type="GO" id="GO:0008360">
    <property type="term" value="P:regulation of cell shape"/>
    <property type="evidence" value="ECO:0007669"/>
    <property type="project" value="UniProtKB-KW"/>
</dbReference>
<evidence type="ECO:0000256" key="14">
    <source>
        <dbReference type="ARBA" id="ARBA00032370"/>
    </source>
</evidence>
<dbReference type="Pfam" id="PF01098">
    <property type="entry name" value="FTSW_RODA_SPOVE"/>
    <property type="match status" value="1"/>
</dbReference>
<feature type="transmembrane region" description="Helical" evidence="22">
    <location>
        <begin position="136"/>
        <end position="156"/>
    </location>
</feature>
<evidence type="ECO:0000256" key="1">
    <source>
        <dbReference type="ARBA" id="ARBA00004651"/>
    </source>
</evidence>
<gene>
    <name evidence="23" type="ordered locus">Slip_0794</name>
</gene>
<feature type="transmembrane region" description="Helical" evidence="22">
    <location>
        <begin position="261"/>
        <end position="287"/>
    </location>
</feature>
<feature type="transmembrane region" description="Helical" evidence="22">
    <location>
        <begin position="75"/>
        <end position="95"/>
    </location>
</feature>
<feature type="transmembrane region" description="Helical" evidence="22">
    <location>
        <begin position="336"/>
        <end position="357"/>
    </location>
</feature>
<dbReference type="GO" id="GO:0051301">
    <property type="term" value="P:cell division"/>
    <property type="evidence" value="ECO:0007669"/>
    <property type="project" value="UniProtKB-KW"/>
</dbReference>
<evidence type="ECO:0000256" key="4">
    <source>
        <dbReference type="ARBA" id="ARBA00022618"/>
    </source>
</evidence>
<dbReference type="EMBL" id="CP002048">
    <property type="protein sequence ID" value="ADI01574.1"/>
    <property type="molecule type" value="Genomic_DNA"/>
</dbReference>
<protein>
    <recommendedName>
        <fullName evidence="17">Probable peptidoglycan glycosyltransferase FtsW</fullName>
        <ecNumber evidence="19">2.4.99.28</ecNumber>
    </recommendedName>
    <alternativeName>
        <fullName evidence="18">Cell division protein FtsW</fullName>
    </alternativeName>
    <alternativeName>
        <fullName evidence="15">Cell wall polymerase</fullName>
    </alternativeName>
    <alternativeName>
        <fullName evidence="14">Peptidoglycan polymerase</fullName>
    </alternativeName>
</protein>
<dbReference type="GO" id="GO:0032153">
    <property type="term" value="C:cell division site"/>
    <property type="evidence" value="ECO:0007669"/>
    <property type="project" value="TreeGrafter"/>
</dbReference>
<evidence type="ECO:0000256" key="20">
    <source>
        <dbReference type="ARBA" id="ARBA00049902"/>
    </source>
</evidence>
<evidence type="ECO:0000256" key="17">
    <source>
        <dbReference type="ARBA" id="ARBA00041185"/>
    </source>
</evidence>
<feature type="transmembrane region" description="Helical" evidence="22">
    <location>
        <begin position="187"/>
        <end position="207"/>
    </location>
</feature>
<keyword evidence="3" id="KW-1003">Cell membrane</keyword>
<dbReference type="eggNOG" id="COG0772">
    <property type="taxonomic scope" value="Bacteria"/>
</dbReference>
<evidence type="ECO:0000256" key="8">
    <source>
        <dbReference type="ARBA" id="ARBA00022960"/>
    </source>
</evidence>
<dbReference type="InterPro" id="IPR018365">
    <property type="entry name" value="Cell_cycle_FtsW-rel_CS"/>
</dbReference>
<evidence type="ECO:0000256" key="7">
    <source>
        <dbReference type="ARBA" id="ARBA00022692"/>
    </source>
</evidence>
<dbReference type="NCBIfam" id="TIGR02614">
    <property type="entry name" value="ftsW"/>
    <property type="match status" value="1"/>
</dbReference>
<keyword evidence="11 22" id="KW-0472">Membrane</keyword>
<sequence>MRRKQGPPDFVLFITTLMLIAIGVIMVFSSSSVTANVRYHDPYYFFKRQVLWVAIALPVMWVVTKINYSRLKDLAVPALIVALVCLILVLFTPSVKGSTRWLGVGFLRFNPSEMAKLCLVLFLASSLSQNTERLSSLTRGIFPYVLFIGVICLLVMMQPDLGTTFIILVTALTMLAMAGARMTHMGLLGMAGAVLVAVAIFFESYRLKRFLAFLDPWKDPSGSGFQTIQSLYALGSGGLFGMGLGRSRQKFFYLPEQHTDFIFAILGEELGFLGTSLVLMLFLLLAWRGYRIALNAPDNFGALLAAGITTMIVFQAAVNIGVVSGVLPVTGIPLPFISYGGSSLLFILIGVGLLLNISRYAGYR</sequence>
<evidence type="ECO:0000256" key="22">
    <source>
        <dbReference type="SAM" id="Phobius"/>
    </source>
</evidence>
<keyword evidence="6" id="KW-0808">Transferase</keyword>
<evidence type="ECO:0000256" key="5">
    <source>
        <dbReference type="ARBA" id="ARBA00022676"/>
    </source>
</evidence>
<organism evidence="23 24">
    <name type="scientific">Syntrophothermus lipocalidus (strain DSM 12680 / TGB-C1)</name>
    <dbReference type="NCBI Taxonomy" id="643648"/>
    <lineage>
        <taxon>Bacteria</taxon>
        <taxon>Bacillati</taxon>
        <taxon>Bacillota</taxon>
        <taxon>Clostridia</taxon>
        <taxon>Eubacteriales</taxon>
        <taxon>Syntrophomonadaceae</taxon>
        <taxon>Syntrophothermus</taxon>
    </lineage>
</organism>
<dbReference type="GO" id="GO:0071555">
    <property type="term" value="P:cell wall organization"/>
    <property type="evidence" value="ECO:0007669"/>
    <property type="project" value="UniProtKB-KW"/>
</dbReference>
<evidence type="ECO:0000313" key="24">
    <source>
        <dbReference type="Proteomes" id="UP000000378"/>
    </source>
</evidence>
<evidence type="ECO:0000256" key="13">
    <source>
        <dbReference type="ARBA" id="ARBA00023316"/>
    </source>
</evidence>
<dbReference type="PANTHER" id="PTHR30474">
    <property type="entry name" value="CELL CYCLE PROTEIN"/>
    <property type="match status" value="1"/>
</dbReference>
<keyword evidence="24" id="KW-1185">Reference proteome</keyword>
<dbReference type="GO" id="GO:0005886">
    <property type="term" value="C:plasma membrane"/>
    <property type="evidence" value="ECO:0007669"/>
    <property type="project" value="UniProtKB-SubCell"/>
</dbReference>
<evidence type="ECO:0000256" key="10">
    <source>
        <dbReference type="ARBA" id="ARBA00022989"/>
    </source>
</evidence>
<evidence type="ECO:0000256" key="21">
    <source>
        <dbReference type="ARBA" id="ARBA00049966"/>
    </source>
</evidence>
<reference evidence="24" key="1">
    <citation type="journal article" date="2010" name="Stand. Genomic Sci.">
        <title>Complete genome sequence of Syntrophothermus lipocalidus type strain (TGB-C1T).</title>
        <authorList>
            <consortium name="US DOE Joint Genome Institute (JGI-PGF)"/>
            <person name="Djao O."/>
            <person name="Zhang X."/>
            <person name="Lucas S."/>
            <person name="Lapidus A."/>
            <person name="Glavina Del Rio T."/>
            <person name="Nolan M."/>
            <person name="Tice H."/>
            <person name="Cheng J."/>
            <person name="Han C."/>
            <person name="Tapia R."/>
            <person name="Goodwin L."/>
            <person name="Pitluck S."/>
            <person name="Liolios K."/>
            <person name="Ivanova N."/>
            <person name="Mavromatis K."/>
            <person name="Mikhailova N."/>
            <person name="Ovchinnikova G."/>
            <person name="Pati A."/>
            <person name="Brambilla E."/>
            <person name="Chen A."/>
            <person name="Palaniappan K."/>
            <person name="Land M."/>
            <person name="Hauser L."/>
            <person name="Chang Y."/>
            <person name="Jeffries C."/>
            <person name="Rohde M."/>
            <person name="Sikorski J."/>
            <person name="Spring S."/>
            <person name="Goker M."/>
            <person name="Detter J."/>
            <person name="Woyke T."/>
            <person name="Bristow J."/>
            <person name="Eisen J."/>
            <person name="Markowitz V."/>
            <person name="Hugenholtz P."/>
            <person name="Kyrpides N."/>
            <person name="Klenk H."/>
        </authorList>
    </citation>
    <scope>NUCLEOTIDE SEQUENCE [LARGE SCALE GENOMIC DNA]</scope>
    <source>
        <strain evidence="24">DSM 12680 / TGB-C1</strain>
    </source>
</reference>
<keyword evidence="5" id="KW-0328">Glycosyltransferase</keyword>
<evidence type="ECO:0000256" key="16">
    <source>
        <dbReference type="ARBA" id="ARBA00038053"/>
    </source>
</evidence>
<dbReference type="InterPro" id="IPR013437">
    <property type="entry name" value="FtsW"/>
</dbReference>
<dbReference type="GO" id="GO:0008955">
    <property type="term" value="F:peptidoglycan glycosyltransferase activity"/>
    <property type="evidence" value="ECO:0007669"/>
    <property type="project" value="UniProtKB-EC"/>
</dbReference>